<dbReference type="Pfam" id="PF00126">
    <property type="entry name" value="HTH_1"/>
    <property type="match status" value="1"/>
</dbReference>
<dbReference type="GO" id="GO:0003700">
    <property type="term" value="F:DNA-binding transcription factor activity"/>
    <property type="evidence" value="ECO:0007669"/>
    <property type="project" value="InterPro"/>
</dbReference>
<evidence type="ECO:0000256" key="1">
    <source>
        <dbReference type="ARBA" id="ARBA00009437"/>
    </source>
</evidence>
<keyword evidence="7" id="KW-1185">Reference proteome</keyword>
<protein>
    <submittedName>
        <fullName evidence="6">LysR family transcriptional regulator</fullName>
    </submittedName>
</protein>
<gene>
    <name evidence="6" type="ORF">DFP90_11093</name>
</gene>
<dbReference type="InterPro" id="IPR000847">
    <property type="entry name" value="LysR_HTH_N"/>
</dbReference>
<evidence type="ECO:0000256" key="2">
    <source>
        <dbReference type="ARBA" id="ARBA00023015"/>
    </source>
</evidence>
<dbReference type="SUPFAM" id="SSF53850">
    <property type="entry name" value="Periplasmic binding protein-like II"/>
    <property type="match status" value="1"/>
</dbReference>
<organism evidence="6 7">
    <name type="scientific">Aestuariispira insulae</name>
    <dbReference type="NCBI Taxonomy" id="1461337"/>
    <lineage>
        <taxon>Bacteria</taxon>
        <taxon>Pseudomonadati</taxon>
        <taxon>Pseudomonadota</taxon>
        <taxon>Alphaproteobacteria</taxon>
        <taxon>Rhodospirillales</taxon>
        <taxon>Kiloniellaceae</taxon>
        <taxon>Aestuariispira</taxon>
    </lineage>
</organism>
<dbReference type="PRINTS" id="PR00039">
    <property type="entry name" value="HTHLYSR"/>
</dbReference>
<evidence type="ECO:0000256" key="3">
    <source>
        <dbReference type="ARBA" id="ARBA00023125"/>
    </source>
</evidence>
<dbReference type="SUPFAM" id="SSF46785">
    <property type="entry name" value="Winged helix' DNA-binding domain"/>
    <property type="match status" value="1"/>
</dbReference>
<comment type="similarity">
    <text evidence="1">Belongs to the LysR transcriptional regulatory family.</text>
</comment>
<evidence type="ECO:0000313" key="6">
    <source>
        <dbReference type="EMBL" id="RED46184.1"/>
    </source>
</evidence>
<dbReference type="PANTHER" id="PTHR30537">
    <property type="entry name" value="HTH-TYPE TRANSCRIPTIONAL REGULATOR"/>
    <property type="match status" value="1"/>
</dbReference>
<dbReference type="FunFam" id="1.10.10.10:FF:000001">
    <property type="entry name" value="LysR family transcriptional regulator"/>
    <property type="match status" value="1"/>
</dbReference>
<accession>A0A3D9H9L7</accession>
<dbReference type="PROSITE" id="PS50931">
    <property type="entry name" value="HTH_LYSR"/>
    <property type="match status" value="1"/>
</dbReference>
<evidence type="ECO:0000313" key="7">
    <source>
        <dbReference type="Proteomes" id="UP000256845"/>
    </source>
</evidence>
<dbReference type="InterPro" id="IPR036388">
    <property type="entry name" value="WH-like_DNA-bd_sf"/>
</dbReference>
<sequence>MNALAVFECAGRTGSFTRAAEELGTSQPAVSRHIANLEDHLGVALFDRHHNRIVLSPEGCALHEAVALGLGHIQSVFQEIRRSPYQIRTLTIGCSYGLAHLYLMPYFAAIQEAFPAHEVRLITTDSYADLERSDADYSIRYGTGQWPGRAAVSLFRENVFPVCAPEFLSRHPGLKDPQAWRDLADYPLLHLDAGQRGWLVWESWLEQAGARPLPPGKRVSRSELYLQYPFLLQAAMEGRGVALGWSNMVDRYLENGQLVRIGRQSVETERGYFLVSAGDSPEDHDLVRLQTILMGKTVLKG</sequence>
<comment type="caution">
    <text evidence="6">The sequence shown here is derived from an EMBL/GenBank/DDBJ whole genome shotgun (WGS) entry which is preliminary data.</text>
</comment>
<keyword evidence="3" id="KW-0238">DNA-binding</keyword>
<dbReference type="RefSeq" id="WP_181905446.1">
    <property type="nucleotide sequence ID" value="NZ_QRDW01000010.1"/>
</dbReference>
<reference evidence="6 7" key="1">
    <citation type="submission" date="2018-07" db="EMBL/GenBank/DDBJ databases">
        <title>Genomic Encyclopedia of Type Strains, Phase III (KMG-III): the genomes of soil and plant-associated and newly described type strains.</title>
        <authorList>
            <person name="Whitman W."/>
        </authorList>
    </citation>
    <scope>NUCLEOTIDE SEQUENCE [LARGE SCALE GENOMIC DNA]</scope>
    <source>
        <strain evidence="6 7">CECT 8488</strain>
    </source>
</reference>
<dbReference type="EMBL" id="QRDW01000010">
    <property type="protein sequence ID" value="RED46184.1"/>
    <property type="molecule type" value="Genomic_DNA"/>
</dbReference>
<keyword evidence="2" id="KW-0805">Transcription regulation</keyword>
<feature type="domain" description="HTH lysR-type" evidence="5">
    <location>
        <begin position="1"/>
        <end position="56"/>
    </location>
</feature>
<dbReference type="InterPro" id="IPR036390">
    <property type="entry name" value="WH_DNA-bd_sf"/>
</dbReference>
<dbReference type="AlphaFoldDB" id="A0A3D9H9L7"/>
<keyword evidence="4" id="KW-0804">Transcription</keyword>
<evidence type="ECO:0000256" key="4">
    <source>
        <dbReference type="ARBA" id="ARBA00023163"/>
    </source>
</evidence>
<evidence type="ECO:0000259" key="5">
    <source>
        <dbReference type="PROSITE" id="PS50931"/>
    </source>
</evidence>
<dbReference type="Gene3D" id="1.10.10.10">
    <property type="entry name" value="Winged helix-like DNA-binding domain superfamily/Winged helix DNA-binding domain"/>
    <property type="match status" value="1"/>
</dbReference>
<dbReference type="Gene3D" id="3.40.190.10">
    <property type="entry name" value="Periplasmic binding protein-like II"/>
    <property type="match status" value="2"/>
</dbReference>
<dbReference type="CDD" id="cd08432">
    <property type="entry name" value="PBP2_GcdR_TrpI_HvrB_AmpR_like"/>
    <property type="match status" value="1"/>
</dbReference>
<dbReference type="GO" id="GO:0003677">
    <property type="term" value="F:DNA binding"/>
    <property type="evidence" value="ECO:0007669"/>
    <property type="project" value="UniProtKB-KW"/>
</dbReference>
<dbReference type="Pfam" id="PF03466">
    <property type="entry name" value="LysR_substrate"/>
    <property type="match status" value="1"/>
</dbReference>
<dbReference type="InterPro" id="IPR005119">
    <property type="entry name" value="LysR_subst-bd"/>
</dbReference>
<name>A0A3D9H9L7_9PROT</name>
<proteinExistence type="inferred from homology"/>
<dbReference type="PANTHER" id="PTHR30537:SF5">
    <property type="entry name" value="HTH-TYPE TRANSCRIPTIONAL ACTIVATOR TTDR-RELATED"/>
    <property type="match status" value="1"/>
</dbReference>
<dbReference type="Proteomes" id="UP000256845">
    <property type="component" value="Unassembled WGS sequence"/>
</dbReference>
<dbReference type="InterPro" id="IPR058163">
    <property type="entry name" value="LysR-type_TF_proteobact-type"/>
</dbReference>